<feature type="compositionally biased region" description="Basic residues" evidence="1">
    <location>
        <begin position="493"/>
        <end position="502"/>
    </location>
</feature>
<comment type="caution">
    <text evidence="2">The sequence shown here is derived from an EMBL/GenBank/DDBJ whole genome shotgun (WGS) entry which is preliminary data.</text>
</comment>
<protein>
    <submittedName>
        <fullName evidence="2">Uncharacterized protein</fullName>
    </submittedName>
</protein>
<feature type="compositionally biased region" description="Polar residues" evidence="1">
    <location>
        <begin position="390"/>
        <end position="406"/>
    </location>
</feature>
<keyword evidence="3" id="KW-1185">Reference proteome</keyword>
<gene>
    <name evidence="2" type="ORF">MEUPH1_LOCUS28935</name>
</gene>
<feature type="compositionally biased region" description="Basic residues" evidence="1">
    <location>
        <begin position="449"/>
        <end position="458"/>
    </location>
</feature>
<dbReference type="AlphaFoldDB" id="A0AAV0Y4U8"/>
<feature type="region of interest" description="Disordered" evidence="1">
    <location>
        <begin position="363"/>
        <end position="409"/>
    </location>
</feature>
<organism evidence="2 3">
    <name type="scientific">Macrosiphum euphorbiae</name>
    <name type="common">potato aphid</name>
    <dbReference type="NCBI Taxonomy" id="13131"/>
    <lineage>
        <taxon>Eukaryota</taxon>
        <taxon>Metazoa</taxon>
        <taxon>Ecdysozoa</taxon>
        <taxon>Arthropoda</taxon>
        <taxon>Hexapoda</taxon>
        <taxon>Insecta</taxon>
        <taxon>Pterygota</taxon>
        <taxon>Neoptera</taxon>
        <taxon>Paraneoptera</taxon>
        <taxon>Hemiptera</taxon>
        <taxon>Sternorrhyncha</taxon>
        <taxon>Aphidomorpha</taxon>
        <taxon>Aphidoidea</taxon>
        <taxon>Aphididae</taxon>
        <taxon>Macrosiphini</taxon>
        <taxon>Macrosiphum</taxon>
    </lineage>
</organism>
<dbReference type="Proteomes" id="UP001160148">
    <property type="component" value="Unassembled WGS sequence"/>
</dbReference>
<evidence type="ECO:0000313" key="3">
    <source>
        <dbReference type="Proteomes" id="UP001160148"/>
    </source>
</evidence>
<evidence type="ECO:0000313" key="2">
    <source>
        <dbReference type="EMBL" id="CAI6375436.1"/>
    </source>
</evidence>
<dbReference type="EMBL" id="CARXXK010001328">
    <property type="protein sequence ID" value="CAI6375436.1"/>
    <property type="molecule type" value="Genomic_DNA"/>
</dbReference>
<accession>A0AAV0Y4U8</accession>
<feature type="region of interest" description="Disordered" evidence="1">
    <location>
        <begin position="445"/>
        <end position="502"/>
    </location>
</feature>
<proteinExistence type="predicted"/>
<name>A0AAV0Y4U8_9HEMI</name>
<reference evidence="2 3" key="1">
    <citation type="submission" date="2023-01" db="EMBL/GenBank/DDBJ databases">
        <authorList>
            <person name="Whitehead M."/>
        </authorList>
    </citation>
    <scope>NUCLEOTIDE SEQUENCE [LARGE SCALE GENOMIC DNA]</scope>
</reference>
<evidence type="ECO:0000256" key="1">
    <source>
        <dbReference type="SAM" id="MobiDB-lite"/>
    </source>
</evidence>
<sequence length="891" mass="100466">MSCNQLRARQQNTLIRRIGIATVNRNCLSQSQHTALLSTPKGWTPHGLSFIIKKCRKTGGLAANGRHRETGKHTFFDVNTTIWPHFVKQFLQSAEYNLAPATRIILTKILPSRVNFSDPKWSSYRNTQTELCHFLSNLNPDCDSINWKGDFFRTLTSLIFNYMVQVLCSGRISKKQKMAHVILKKINNVTNEYVLLNSPDNFLQGVQIFVANMLSPWLEKPINYICSKATSNKDSMNNNTDNEIENQKIGIETKDSKTNELSKNKTNRLKLKTAKKSKINPKSKIGKFTKTINKRRLSSQNSYKATKIIKTNRKPKKGLKLFPVITAVDDSEKIIENHEILSNSVLVRHPASKNIIKKKIKNNKKSNHFKNENNQKSKKSKSSKTFVKGSLSSQSSKKVTKTIKTNGKSKKGMRFTPVIAAVDDSEKIIENHDVLSNSVLVRHPGSKSTIKKKIKNNKKSNDINSENNQKSKKSKISKTIVKGSLSLQNPNKATKKKINGKSKKGLRSVTVIAADESEKISRNNQMLSNSVLVKHSVSKKVSKTKIISEKNSNILEDVSNTNGEYTNVENGKNELMTGNEQLTKSTKQLQNYDTFEADSNGVKKNKFINDDVESLRQATDAENTHAMIDTTHDERNDDGQRIETVKIRLKSHYDGDGKLLLSKHGDKPTTTIPNRISDSHYYNANEDDGILNVTDYSRHSVTKANDLSGENDINILRSEELIKYNDKTSIDVDDDGYSDVNTDHDNGFDDDDGHRIIIMNEDGEEFESRILDDLANVVLNSSPAGWNNKHDDGITATESRGDESKRNCFQICSDGFAQRLLADTFRNKALTRREVFDQSTGVAYNICKKDGSNYSVRKTILPQIKNKDLQCTMCPLDKSKLVVNTLIELKD</sequence>